<dbReference type="SUPFAM" id="SSF54292">
    <property type="entry name" value="2Fe-2S ferredoxin-like"/>
    <property type="match status" value="1"/>
</dbReference>
<dbReference type="GO" id="GO:0051537">
    <property type="term" value="F:2 iron, 2 sulfur cluster binding"/>
    <property type="evidence" value="ECO:0007669"/>
    <property type="project" value="UniProtKB-KW"/>
</dbReference>
<evidence type="ECO:0000256" key="3">
    <source>
        <dbReference type="ARBA" id="ARBA00023002"/>
    </source>
</evidence>
<dbReference type="InterPro" id="IPR002888">
    <property type="entry name" value="2Fe-2S-bd"/>
</dbReference>
<dbReference type="SUPFAM" id="SSF47741">
    <property type="entry name" value="CO dehydrogenase ISP C-domain like"/>
    <property type="match status" value="1"/>
</dbReference>
<evidence type="ECO:0000256" key="1">
    <source>
        <dbReference type="ARBA" id="ARBA00022714"/>
    </source>
</evidence>
<dbReference type="InterPro" id="IPR051452">
    <property type="entry name" value="Diverse_Oxidoreductases"/>
</dbReference>
<accession>A0A9D2MZD8</accession>
<dbReference type="InterPro" id="IPR001041">
    <property type="entry name" value="2Fe-2S_ferredoxin-type"/>
</dbReference>
<dbReference type="PANTHER" id="PTHR44379">
    <property type="entry name" value="OXIDOREDUCTASE WITH IRON-SULFUR SUBUNIT"/>
    <property type="match status" value="1"/>
</dbReference>
<feature type="domain" description="2Fe-2S ferredoxin-type" evidence="6">
    <location>
        <begin position="4"/>
        <end position="87"/>
    </location>
</feature>
<evidence type="ECO:0000256" key="4">
    <source>
        <dbReference type="ARBA" id="ARBA00023004"/>
    </source>
</evidence>
<dbReference type="GO" id="GO:0016491">
    <property type="term" value="F:oxidoreductase activity"/>
    <property type="evidence" value="ECO:0007669"/>
    <property type="project" value="UniProtKB-KW"/>
</dbReference>
<reference evidence="7" key="1">
    <citation type="journal article" date="2021" name="PeerJ">
        <title>Extensive microbial diversity within the chicken gut microbiome revealed by metagenomics and culture.</title>
        <authorList>
            <person name="Gilroy R."/>
            <person name="Ravi A."/>
            <person name="Getino M."/>
            <person name="Pursley I."/>
            <person name="Horton D.L."/>
            <person name="Alikhan N.F."/>
            <person name="Baker D."/>
            <person name="Gharbi K."/>
            <person name="Hall N."/>
            <person name="Watson M."/>
            <person name="Adriaenssens E.M."/>
            <person name="Foster-Nyarko E."/>
            <person name="Jarju S."/>
            <person name="Secka A."/>
            <person name="Antonio M."/>
            <person name="Oren A."/>
            <person name="Chaudhuri R.R."/>
            <person name="La Ragione R."/>
            <person name="Hildebrand F."/>
            <person name="Pallen M.J."/>
        </authorList>
    </citation>
    <scope>NUCLEOTIDE SEQUENCE</scope>
    <source>
        <strain evidence="7">CHK180-15479</strain>
    </source>
</reference>
<keyword evidence="3" id="KW-0560">Oxidoreductase</keyword>
<evidence type="ECO:0000256" key="2">
    <source>
        <dbReference type="ARBA" id="ARBA00022723"/>
    </source>
</evidence>
<dbReference type="PANTHER" id="PTHR44379:SF5">
    <property type="entry name" value="OXIDOREDUCTASE WITH IRON-SULFUR SUBUNIT"/>
    <property type="match status" value="1"/>
</dbReference>
<keyword evidence="2" id="KW-0479">Metal-binding</keyword>
<dbReference type="PROSITE" id="PS51085">
    <property type="entry name" value="2FE2S_FER_2"/>
    <property type="match status" value="1"/>
</dbReference>
<dbReference type="Gene3D" id="1.10.150.120">
    <property type="entry name" value="[2Fe-2S]-binding domain"/>
    <property type="match status" value="1"/>
</dbReference>
<protein>
    <submittedName>
        <fullName evidence="7">(2Fe-2S)-binding protein</fullName>
    </submittedName>
</protein>
<dbReference type="Pfam" id="PF01799">
    <property type="entry name" value="Fer2_2"/>
    <property type="match status" value="1"/>
</dbReference>
<name>A0A9D2MZD8_9FIRM</name>
<organism evidence="7 8">
    <name type="scientific">Candidatus Enterocloster excrementipullorum</name>
    <dbReference type="NCBI Taxonomy" id="2838559"/>
    <lineage>
        <taxon>Bacteria</taxon>
        <taxon>Bacillati</taxon>
        <taxon>Bacillota</taxon>
        <taxon>Clostridia</taxon>
        <taxon>Lachnospirales</taxon>
        <taxon>Lachnospiraceae</taxon>
        <taxon>Enterocloster</taxon>
    </lineage>
</organism>
<dbReference type="InterPro" id="IPR036010">
    <property type="entry name" value="2Fe-2S_ferredoxin-like_sf"/>
</dbReference>
<comment type="caution">
    <text evidence="7">The sequence shown here is derived from an EMBL/GenBank/DDBJ whole genome shotgun (WGS) entry which is preliminary data.</text>
</comment>
<evidence type="ECO:0000259" key="6">
    <source>
        <dbReference type="PROSITE" id="PS51085"/>
    </source>
</evidence>
<proteinExistence type="predicted"/>
<dbReference type="Proteomes" id="UP000823910">
    <property type="component" value="Unassembled WGS sequence"/>
</dbReference>
<keyword evidence="5" id="KW-0411">Iron-sulfur</keyword>
<keyword evidence="1" id="KW-0001">2Fe-2S</keyword>
<dbReference type="Gene3D" id="3.10.20.30">
    <property type="match status" value="1"/>
</dbReference>
<evidence type="ECO:0000256" key="5">
    <source>
        <dbReference type="ARBA" id="ARBA00023014"/>
    </source>
</evidence>
<dbReference type="InterPro" id="IPR036884">
    <property type="entry name" value="2Fe-2S-bd_dom_sf"/>
</dbReference>
<dbReference type="AlphaFoldDB" id="A0A9D2MZD8"/>
<evidence type="ECO:0000313" key="7">
    <source>
        <dbReference type="EMBL" id="HJC05730.1"/>
    </source>
</evidence>
<dbReference type="GO" id="GO:0046872">
    <property type="term" value="F:metal ion binding"/>
    <property type="evidence" value="ECO:0007669"/>
    <property type="project" value="UniProtKB-KW"/>
</dbReference>
<gene>
    <name evidence="7" type="ORF">H9704_06195</name>
</gene>
<dbReference type="InterPro" id="IPR012675">
    <property type="entry name" value="Beta-grasp_dom_sf"/>
</dbReference>
<keyword evidence="4" id="KW-0408">Iron</keyword>
<evidence type="ECO:0000313" key="8">
    <source>
        <dbReference type="Proteomes" id="UP000823910"/>
    </source>
</evidence>
<dbReference type="Pfam" id="PF00111">
    <property type="entry name" value="Fer2"/>
    <property type="match status" value="1"/>
</dbReference>
<dbReference type="EMBL" id="DWWT01000026">
    <property type="protein sequence ID" value="HJC05730.1"/>
    <property type="molecule type" value="Genomic_DNA"/>
</dbReference>
<reference evidence="7" key="2">
    <citation type="submission" date="2021-04" db="EMBL/GenBank/DDBJ databases">
        <authorList>
            <person name="Gilroy R."/>
        </authorList>
    </citation>
    <scope>NUCLEOTIDE SEQUENCE</scope>
    <source>
        <strain evidence="7">CHK180-15479</strain>
    </source>
</reference>
<sequence>MKKQYVTLTVNGREYRFSIGDGFGQVPPSETLSQTLRKRLELTGSKESCSEGACGCCTVLMDGKGVTSCMVLTVECDGKNIVTIEGLEDPEKGLDPLQQAFVDEYAFQCGYCTPGIIMAAKSLLLENPHPTPEEIKEGMSGNYCRCISHYTVLRAINKVAGNGEDHTAVMHRANDDVENPIPVRPERFPSPFAVGTHSAHSLDD</sequence>